<feature type="domain" description="HTH tetR-type" evidence="4">
    <location>
        <begin position="21"/>
        <end position="81"/>
    </location>
</feature>
<feature type="region of interest" description="Disordered" evidence="3">
    <location>
        <begin position="1"/>
        <end position="22"/>
    </location>
</feature>
<gene>
    <name evidence="5" type="ORF">OG913_26855</name>
</gene>
<evidence type="ECO:0000313" key="5">
    <source>
        <dbReference type="EMBL" id="WUP73017.1"/>
    </source>
</evidence>
<dbReference type="Gene3D" id="1.10.357.10">
    <property type="entry name" value="Tetracycline Repressor, domain 2"/>
    <property type="match status" value="1"/>
</dbReference>
<dbReference type="Proteomes" id="UP001432011">
    <property type="component" value="Chromosome"/>
</dbReference>
<evidence type="ECO:0000256" key="3">
    <source>
        <dbReference type="SAM" id="MobiDB-lite"/>
    </source>
</evidence>
<sequence>MTVKNRDGSAVDGKVRRRDPDRSRQAILDAAEQVFAREGYDGASMAAIGKAAGVSGTLPGYFFGDKATLYAAVIDRLFEERNRALEELGRAATAVLKEEDGLRRGLEVLVGGYLRFLLARPTFVQLMARDALEMTRSGRATEPRHSAAYESSVRGFLAALSPPPGPGVEPDQLLISIVALCFFPLEHDATMLAGMGYRAWTPAFVGKRTEHVVDILLRVLTTTPVR</sequence>
<dbReference type="InterPro" id="IPR009057">
    <property type="entry name" value="Homeodomain-like_sf"/>
</dbReference>
<dbReference type="InterPro" id="IPR050109">
    <property type="entry name" value="HTH-type_TetR-like_transc_reg"/>
</dbReference>
<dbReference type="PANTHER" id="PTHR30328:SF54">
    <property type="entry name" value="HTH-TYPE TRANSCRIPTIONAL REPRESSOR SCO4008"/>
    <property type="match status" value="1"/>
</dbReference>
<evidence type="ECO:0000259" key="4">
    <source>
        <dbReference type="PROSITE" id="PS50977"/>
    </source>
</evidence>
<reference evidence="5" key="1">
    <citation type="submission" date="2022-10" db="EMBL/GenBank/DDBJ databases">
        <title>The complete genomes of actinobacterial strains from the NBC collection.</title>
        <authorList>
            <person name="Joergensen T.S."/>
            <person name="Alvarez Arevalo M."/>
            <person name="Sterndorff E.B."/>
            <person name="Faurdal D."/>
            <person name="Vuksanovic O."/>
            <person name="Mourched A.-S."/>
            <person name="Charusanti P."/>
            <person name="Shaw S."/>
            <person name="Blin K."/>
            <person name="Weber T."/>
        </authorList>
    </citation>
    <scope>NUCLEOTIDE SEQUENCE</scope>
    <source>
        <strain evidence="5">NBC_00254</strain>
    </source>
</reference>
<evidence type="ECO:0000256" key="1">
    <source>
        <dbReference type="ARBA" id="ARBA00023125"/>
    </source>
</evidence>
<dbReference type="SUPFAM" id="SSF46689">
    <property type="entry name" value="Homeodomain-like"/>
    <property type="match status" value="1"/>
</dbReference>
<dbReference type="PANTHER" id="PTHR30328">
    <property type="entry name" value="TRANSCRIPTIONAL REPRESSOR"/>
    <property type="match status" value="1"/>
</dbReference>
<dbReference type="RefSeq" id="WP_142650224.1">
    <property type="nucleotide sequence ID" value="NZ_CP108085.1"/>
</dbReference>
<dbReference type="SUPFAM" id="SSF48498">
    <property type="entry name" value="Tetracyclin repressor-like, C-terminal domain"/>
    <property type="match status" value="1"/>
</dbReference>
<dbReference type="InterPro" id="IPR036271">
    <property type="entry name" value="Tet_transcr_reg_TetR-rel_C_sf"/>
</dbReference>
<evidence type="ECO:0000256" key="2">
    <source>
        <dbReference type="PROSITE-ProRule" id="PRU00335"/>
    </source>
</evidence>
<accession>A0ABZ1SKJ9</accession>
<keyword evidence="1 2" id="KW-0238">DNA-binding</keyword>
<dbReference type="InterPro" id="IPR001647">
    <property type="entry name" value="HTH_TetR"/>
</dbReference>
<protein>
    <submittedName>
        <fullName evidence="5">TetR/AcrR family transcriptional regulator</fullName>
    </submittedName>
</protein>
<dbReference type="EMBL" id="CP108085">
    <property type="protein sequence ID" value="WUP73017.1"/>
    <property type="molecule type" value="Genomic_DNA"/>
</dbReference>
<keyword evidence="6" id="KW-1185">Reference proteome</keyword>
<dbReference type="PROSITE" id="PS50977">
    <property type="entry name" value="HTH_TETR_2"/>
    <property type="match status" value="1"/>
</dbReference>
<name>A0ABZ1SKJ9_9ACTN</name>
<evidence type="ECO:0000313" key="6">
    <source>
        <dbReference type="Proteomes" id="UP001432011"/>
    </source>
</evidence>
<dbReference type="Pfam" id="PF00440">
    <property type="entry name" value="TetR_N"/>
    <property type="match status" value="1"/>
</dbReference>
<organism evidence="5 6">
    <name type="scientific">Microbispora hainanensis</name>
    <dbReference type="NCBI Taxonomy" id="568844"/>
    <lineage>
        <taxon>Bacteria</taxon>
        <taxon>Bacillati</taxon>
        <taxon>Actinomycetota</taxon>
        <taxon>Actinomycetes</taxon>
        <taxon>Streptosporangiales</taxon>
        <taxon>Streptosporangiaceae</taxon>
        <taxon>Microbispora</taxon>
    </lineage>
</organism>
<proteinExistence type="predicted"/>
<feature type="DNA-binding region" description="H-T-H motif" evidence="2">
    <location>
        <begin position="44"/>
        <end position="63"/>
    </location>
</feature>